<dbReference type="InterPro" id="IPR011527">
    <property type="entry name" value="ABC1_TM_dom"/>
</dbReference>
<dbReference type="Pfam" id="PF00005">
    <property type="entry name" value="ABC_tran"/>
    <property type="match status" value="1"/>
</dbReference>
<proteinExistence type="predicted"/>
<keyword evidence="6 7" id="KW-0472">Membrane</keyword>
<dbReference type="Gene3D" id="1.20.1560.10">
    <property type="entry name" value="ABC transporter type 1, transmembrane domain"/>
    <property type="match status" value="1"/>
</dbReference>
<dbReference type="InterPro" id="IPR003593">
    <property type="entry name" value="AAA+_ATPase"/>
</dbReference>
<feature type="domain" description="ABC transmembrane type-1" evidence="9">
    <location>
        <begin position="14"/>
        <end position="292"/>
    </location>
</feature>
<dbReference type="SUPFAM" id="SSF52540">
    <property type="entry name" value="P-loop containing nucleoside triphosphate hydrolases"/>
    <property type="match status" value="1"/>
</dbReference>
<evidence type="ECO:0000313" key="11">
    <source>
        <dbReference type="Proteomes" id="UP001597244"/>
    </source>
</evidence>
<dbReference type="InterPro" id="IPR027417">
    <property type="entry name" value="P-loop_NTPase"/>
</dbReference>
<feature type="transmembrane region" description="Helical" evidence="7">
    <location>
        <begin position="234"/>
        <end position="255"/>
    </location>
</feature>
<dbReference type="SUPFAM" id="SSF90123">
    <property type="entry name" value="ABC transporter transmembrane region"/>
    <property type="match status" value="1"/>
</dbReference>
<comment type="subcellular location">
    <subcellularLocation>
        <location evidence="1">Cell membrane</location>
        <topology evidence="1">Multi-pass membrane protein</topology>
    </subcellularLocation>
</comment>
<sequence>MKKIWKSVKVSSYLVFLLGLILTSFNGVFVAEMIKRVGQFKSNSTPREIITFTLGSLGAWILIFFGIYLACVMQASILRQINVFLKRQVARQQLRQPQNPKVTGTISFISNDLNLLVNNYFEPIFNIVSNIGTLTVSVIYMVSIDPLIALLYIAMGFTILIPEQLAKKRLNQAGANFSLQKQTYLDYLKDILSGSTTLKANQALRVGETKLQSTLENSETAQYQMDKLTTKVSFFTHILSGINFILPFGIGLLVISQTHSLSIPSLIAIFLASNQVFNPLMYTVSYFNQITTTKDVRTKVEAIIQDNSTTSWPEAAESTDFSVENRSPFKTLSIKQVTKSFADKVVLNQFSLVVHPHDRILITGKSGAGKSTIFNLLMGVFKPDQGAIDLDGHPLTDPQIFGIIHQQPYIFNQTIAYNLALGQAISRQALLAALDTVQLTTELGADPLTYQAGESGANLSGGQIARIEIARNILRKKPILLVDEVTASLDDQSATHVRKILYALDVAIIEIAHHYNKNGQQANFQQVELINGQAKLIDQTERPT</sequence>
<name>A0ABW4DNP1_9LACO</name>
<evidence type="ECO:0000313" key="10">
    <source>
        <dbReference type="EMBL" id="MFD1465423.1"/>
    </source>
</evidence>
<feature type="transmembrane region" description="Helical" evidence="7">
    <location>
        <begin position="12"/>
        <end position="31"/>
    </location>
</feature>
<dbReference type="PROSITE" id="PS50893">
    <property type="entry name" value="ABC_TRANSPORTER_2"/>
    <property type="match status" value="1"/>
</dbReference>
<dbReference type="InterPro" id="IPR017871">
    <property type="entry name" value="ABC_transporter-like_CS"/>
</dbReference>
<dbReference type="PANTHER" id="PTHR43394">
    <property type="entry name" value="ATP-DEPENDENT PERMEASE MDL1, MITOCHONDRIAL"/>
    <property type="match status" value="1"/>
</dbReference>
<dbReference type="Gene3D" id="3.40.50.300">
    <property type="entry name" value="P-loop containing nucleotide triphosphate hydrolases"/>
    <property type="match status" value="1"/>
</dbReference>
<evidence type="ECO:0000256" key="3">
    <source>
        <dbReference type="ARBA" id="ARBA00022741"/>
    </source>
</evidence>
<evidence type="ECO:0000256" key="5">
    <source>
        <dbReference type="ARBA" id="ARBA00022989"/>
    </source>
</evidence>
<accession>A0ABW4DNP1</accession>
<evidence type="ECO:0000256" key="4">
    <source>
        <dbReference type="ARBA" id="ARBA00022840"/>
    </source>
</evidence>
<feature type="transmembrane region" description="Helical" evidence="7">
    <location>
        <begin position="138"/>
        <end position="161"/>
    </location>
</feature>
<keyword evidence="11" id="KW-1185">Reference proteome</keyword>
<dbReference type="CDD" id="cd03228">
    <property type="entry name" value="ABCC_MRP_Like"/>
    <property type="match status" value="1"/>
</dbReference>
<keyword evidence="3" id="KW-0547">Nucleotide-binding</keyword>
<dbReference type="SMART" id="SM00382">
    <property type="entry name" value="AAA"/>
    <property type="match status" value="1"/>
</dbReference>
<dbReference type="Pfam" id="PF00664">
    <property type="entry name" value="ABC_membrane"/>
    <property type="match status" value="1"/>
</dbReference>
<dbReference type="PROSITE" id="PS00211">
    <property type="entry name" value="ABC_TRANSPORTER_1"/>
    <property type="match status" value="1"/>
</dbReference>
<evidence type="ECO:0000256" key="2">
    <source>
        <dbReference type="ARBA" id="ARBA00022692"/>
    </source>
</evidence>
<evidence type="ECO:0000259" key="8">
    <source>
        <dbReference type="PROSITE" id="PS50893"/>
    </source>
</evidence>
<dbReference type="Proteomes" id="UP001597244">
    <property type="component" value="Unassembled WGS sequence"/>
</dbReference>
<protein>
    <submittedName>
        <fullName evidence="10">ATP-binding cassette domain-containing protein</fullName>
    </submittedName>
</protein>
<reference evidence="11" key="1">
    <citation type="journal article" date="2019" name="Int. J. Syst. Evol. Microbiol.">
        <title>The Global Catalogue of Microorganisms (GCM) 10K type strain sequencing project: providing services to taxonomists for standard genome sequencing and annotation.</title>
        <authorList>
            <consortium name="The Broad Institute Genomics Platform"/>
            <consortium name="The Broad Institute Genome Sequencing Center for Infectious Disease"/>
            <person name="Wu L."/>
            <person name="Ma J."/>
        </authorList>
    </citation>
    <scope>NUCLEOTIDE SEQUENCE [LARGE SCALE GENOMIC DNA]</scope>
    <source>
        <strain evidence="11">CCM 8951</strain>
    </source>
</reference>
<dbReference type="InterPro" id="IPR036640">
    <property type="entry name" value="ABC1_TM_sf"/>
</dbReference>
<evidence type="ECO:0000256" key="1">
    <source>
        <dbReference type="ARBA" id="ARBA00004651"/>
    </source>
</evidence>
<dbReference type="GO" id="GO:0005524">
    <property type="term" value="F:ATP binding"/>
    <property type="evidence" value="ECO:0007669"/>
    <property type="project" value="UniProtKB-KW"/>
</dbReference>
<evidence type="ECO:0000256" key="6">
    <source>
        <dbReference type="ARBA" id="ARBA00023136"/>
    </source>
</evidence>
<dbReference type="PANTHER" id="PTHR43394:SF1">
    <property type="entry name" value="ATP-BINDING CASSETTE SUB-FAMILY B MEMBER 10, MITOCHONDRIAL"/>
    <property type="match status" value="1"/>
</dbReference>
<keyword evidence="2 7" id="KW-0812">Transmembrane</keyword>
<dbReference type="PROSITE" id="PS50929">
    <property type="entry name" value="ABC_TM1F"/>
    <property type="match status" value="1"/>
</dbReference>
<feature type="transmembrane region" description="Helical" evidence="7">
    <location>
        <begin position="52"/>
        <end position="77"/>
    </location>
</feature>
<gene>
    <name evidence="10" type="ORF">ACFQ4L_04860</name>
</gene>
<dbReference type="InterPro" id="IPR039421">
    <property type="entry name" value="Type_1_exporter"/>
</dbReference>
<organism evidence="10 11">
    <name type="scientific">Lapidilactobacillus mulanensis</name>
    <dbReference type="NCBI Taxonomy" id="2485999"/>
    <lineage>
        <taxon>Bacteria</taxon>
        <taxon>Bacillati</taxon>
        <taxon>Bacillota</taxon>
        <taxon>Bacilli</taxon>
        <taxon>Lactobacillales</taxon>
        <taxon>Lactobacillaceae</taxon>
        <taxon>Lapidilactobacillus</taxon>
    </lineage>
</organism>
<comment type="caution">
    <text evidence="10">The sequence shown here is derived from an EMBL/GenBank/DDBJ whole genome shotgun (WGS) entry which is preliminary data.</text>
</comment>
<keyword evidence="4 10" id="KW-0067">ATP-binding</keyword>
<dbReference type="EMBL" id="JBHTOF010000032">
    <property type="protein sequence ID" value="MFD1465423.1"/>
    <property type="molecule type" value="Genomic_DNA"/>
</dbReference>
<evidence type="ECO:0000256" key="7">
    <source>
        <dbReference type="SAM" id="Phobius"/>
    </source>
</evidence>
<feature type="domain" description="ABC transporter" evidence="8">
    <location>
        <begin position="332"/>
        <end position="542"/>
    </location>
</feature>
<keyword evidence="5 7" id="KW-1133">Transmembrane helix</keyword>
<dbReference type="InterPro" id="IPR003439">
    <property type="entry name" value="ABC_transporter-like_ATP-bd"/>
</dbReference>
<evidence type="ECO:0000259" key="9">
    <source>
        <dbReference type="PROSITE" id="PS50929"/>
    </source>
</evidence>
<feature type="transmembrane region" description="Helical" evidence="7">
    <location>
        <begin position="261"/>
        <end position="284"/>
    </location>
</feature>
<dbReference type="RefSeq" id="WP_125576629.1">
    <property type="nucleotide sequence ID" value="NZ_JBHTOF010000032.1"/>
</dbReference>